<dbReference type="InterPro" id="IPR007407">
    <property type="entry name" value="DUF459"/>
</dbReference>
<dbReference type="InterPro" id="IPR036514">
    <property type="entry name" value="SGNH_hydro_sf"/>
</dbReference>
<dbReference type="OrthoDB" id="445620at2"/>
<dbReference type="SUPFAM" id="SSF52266">
    <property type="entry name" value="SGNH hydrolase"/>
    <property type="match status" value="1"/>
</dbReference>
<dbReference type="Gene3D" id="3.40.50.1110">
    <property type="entry name" value="SGNH hydrolase"/>
    <property type="match status" value="1"/>
</dbReference>
<name>A0A3D8J9I9_9HELI</name>
<dbReference type="RefSeq" id="WP_115579133.1">
    <property type="nucleotide sequence ID" value="NZ_NXLX01000010.1"/>
</dbReference>
<protein>
    <recommendedName>
        <fullName evidence="3">DUF459 domain-containing protein</fullName>
    </recommendedName>
</protein>
<evidence type="ECO:0000313" key="1">
    <source>
        <dbReference type="EMBL" id="RDU73541.1"/>
    </source>
</evidence>
<sequence>MKLWNFLSTLLITLILTLLAFNQSILKYIEQTYHWSILQENAFLQTIGYPAQQLSSFAESLFPNPSTLLYNEPNENIPQDIQEEHQEIPRLSLEDGKLIIQDYATFLFIGDSMMQGISMSLASKLKKQNIQVIDMAKQSTGLTYQKFFNWPEVLENTLNENSNIDAIVVVLGANDPWNIGKIKFASLEWDSIYSQRVQTILELAKARNIFVFWYEVPMVRNKQLNEKIRHLNQIYETESFLYNAFFIKTNFLFAPNDEYTPEIEKEDGKKVRIRSNDGIHFTPAGSRLLSNLLLQKIEVIHNETEEQEDNTMPQGSNNE</sequence>
<proteinExistence type="predicted"/>
<comment type="caution">
    <text evidence="1">The sequence shown here is derived from an EMBL/GenBank/DDBJ whole genome shotgun (WGS) entry which is preliminary data.</text>
</comment>
<dbReference type="Pfam" id="PF04311">
    <property type="entry name" value="DUF459"/>
    <property type="match status" value="1"/>
</dbReference>
<accession>A0A3D8J9I9</accession>
<evidence type="ECO:0000313" key="2">
    <source>
        <dbReference type="Proteomes" id="UP000256695"/>
    </source>
</evidence>
<reference evidence="1 2" key="1">
    <citation type="submission" date="2018-04" db="EMBL/GenBank/DDBJ databases">
        <title>Novel Campyloabacter and Helicobacter Species and Strains.</title>
        <authorList>
            <person name="Mannion A.J."/>
            <person name="Shen Z."/>
            <person name="Fox J.G."/>
        </authorList>
    </citation>
    <scope>NUCLEOTIDE SEQUENCE [LARGE SCALE GENOMIC DNA]</scope>
    <source>
        <strain evidence="1 2">MIT 04-9362</strain>
    </source>
</reference>
<evidence type="ECO:0008006" key="3">
    <source>
        <dbReference type="Google" id="ProtNLM"/>
    </source>
</evidence>
<organism evidence="1 2">
    <name type="scientific">Helicobacter anseris</name>
    <dbReference type="NCBI Taxonomy" id="375926"/>
    <lineage>
        <taxon>Bacteria</taxon>
        <taxon>Pseudomonadati</taxon>
        <taxon>Campylobacterota</taxon>
        <taxon>Epsilonproteobacteria</taxon>
        <taxon>Campylobacterales</taxon>
        <taxon>Helicobacteraceae</taxon>
        <taxon>Helicobacter</taxon>
    </lineage>
</organism>
<gene>
    <name evidence="1" type="ORF">CQA57_05010</name>
</gene>
<dbReference type="AlphaFoldDB" id="A0A3D8J9I9"/>
<dbReference type="Proteomes" id="UP000256695">
    <property type="component" value="Unassembled WGS sequence"/>
</dbReference>
<keyword evidence="2" id="KW-1185">Reference proteome</keyword>
<dbReference type="GO" id="GO:0016788">
    <property type="term" value="F:hydrolase activity, acting on ester bonds"/>
    <property type="evidence" value="ECO:0007669"/>
    <property type="project" value="UniProtKB-ARBA"/>
</dbReference>
<dbReference type="EMBL" id="NXLX01000010">
    <property type="protein sequence ID" value="RDU73541.1"/>
    <property type="molecule type" value="Genomic_DNA"/>
</dbReference>